<dbReference type="EMBL" id="JAUIZM010000006">
    <property type="protein sequence ID" value="KAK1379025.1"/>
    <property type="molecule type" value="Genomic_DNA"/>
</dbReference>
<accession>A0AAD8I5M1</accession>
<protein>
    <submittedName>
        <fullName evidence="2">Uncharacterized protein</fullName>
    </submittedName>
</protein>
<evidence type="ECO:0000313" key="3">
    <source>
        <dbReference type="Proteomes" id="UP001237642"/>
    </source>
</evidence>
<name>A0AAD8I5M1_9APIA</name>
<reference evidence="2" key="2">
    <citation type="submission" date="2023-05" db="EMBL/GenBank/DDBJ databases">
        <authorList>
            <person name="Schelkunov M.I."/>
        </authorList>
    </citation>
    <scope>NUCLEOTIDE SEQUENCE</scope>
    <source>
        <strain evidence="2">Hsosn_3</strain>
        <tissue evidence="2">Leaf</tissue>
    </source>
</reference>
<comment type="caution">
    <text evidence="2">The sequence shown here is derived from an EMBL/GenBank/DDBJ whole genome shotgun (WGS) entry which is preliminary data.</text>
</comment>
<evidence type="ECO:0000256" key="1">
    <source>
        <dbReference type="SAM" id="MobiDB-lite"/>
    </source>
</evidence>
<gene>
    <name evidence="2" type="ORF">POM88_025769</name>
</gene>
<keyword evidence="3" id="KW-1185">Reference proteome</keyword>
<feature type="region of interest" description="Disordered" evidence="1">
    <location>
        <begin position="188"/>
        <end position="208"/>
    </location>
</feature>
<evidence type="ECO:0000313" key="2">
    <source>
        <dbReference type="EMBL" id="KAK1379025.1"/>
    </source>
</evidence>
<dbReference type="Proteomes" id="UP001237642">
    <property type="component" value="Unassembled WGS sequence"/>
</dbReference>
<organism evidence="2 3">
    <name type="scientific">Heracleum sosnowskyi</name>
    <dbReference type="NCBI Taxonomy" id="360622"/>
    <lineage>
        <taxon>Eukaryota</taxon>
        <taxon>Viridiplantae</taxon>
        <taxon>Streptophyta</taxon>
        <taxon>Embryophyta</taxon>
        <taxon>Tracheophyta</taxon>
        <taxon>Spermatophyta</taxon>
        <taxon>Magnoliopsida</taxon>
        <taxon>eudicotyledons</taxon>
        <taxon>Gunneridae</taxon>
        <taxon>Pentapetalae</taxon>
        <taxon>asterids</taxon>
        <taxon>campanulids</taxon>
        <taxon>Apiales</taxon>
        <taxon>Apiaceae</taxon>
        <taxon>Apioideae</taxon>
        <taxon>apioid superclade</taxon>
        <taxon>Tordylieae</taxon>
        <taxon>Tordyliinae</taxon>
        <taxon>Heracleum</taxon>
    </lineage>
</organism>
<dbReference type="AlphaFoldDB" id="A0AAD8I5M1"/>
<reference evidence="2" key="1">
    <citation type="submission" date="2023-02" db="EMBL/GenBank/DDBJ databases">
        <title>Genome of toxic invasive species Heracleum sosnowskyi carries increased number of genes despite the absence of recent whole-genome duplications.</title>
        <authorList>
            <person name="Schelkunov M."/>
            <person name="Shtratnikova V."/>
            <person name="Makarenko M."/>
            <person name="Klepikova A."/>
            <person name="Omelchenko D."/>
            <person name="Novikova G."/>
            <person name="Obukhova E."/>
            <person name="Bogdanov V."/>
            <person name="Penin A."/>
            <person name="Logacheva M."/>
        </authorList>
    </citation>
    <scope>NUCLEOTIDE SEQUENCE</scope>
    <source>
        <strain evidence="2">Hsosn_3</strain>
        <tissue evidence="2">Leaf</tissue>
    </source>
</reference>
<proteinExistence type="predicted"/>
<sequence length="208" mass="23310">MKILAVNYPTHKHTSIHTFTHKLHSIHTDSFSPTLTEFSCLQLTAIEKEPTHTTTTNRKELRQSGVEIKKDVTSSYRSPVPKPTCNNLLKQSSNAAAPGSVATYLALREIQKQKATAPTIEDVPEMNLEETAHEVVNAEATVEIHSGYYWGDEEVQSLADDNATRHSTFIETHTLGPKTLVQCRYKMKKKDPKHASPSNAKVYVKSRK</sequence>